<dbReference type="SUPFAM" id="SSF57850">
    <property type="entry name" value="RING/U-box"/>
    <property type="match status" value="1"/>
</dbReference>
<evidence type="ECO:0000256" key="9">
    <source>
        <dbReference type="ARBA" id="ARBA00022786"/>
    </source>
</evidence>
<dbReference type="Gene3D" id="3.30.40.10">
    <property type="entry name" value="Zinc/RING finger domain, C3HC4 (zinc finger)"/>
    <property type="match status" value="1"/>
</dbReference>
<proteinExistence type="inferred from homology"/>
<dbReference type="AlphaFoldDB" id="A0A9D5CW63"/>
<keyword evidence="10" id="KW-0862">Zinc</keyword>
<evidence type="ECO:0000313" key="18">
    <source>
        <dbReference type="EMBL" id="KAJ0979767.1"/>
    </source>
</evidence>
<keyword evidence="7" id="KW-0479">Metal-binding</keyword>
<comment type="subcellular location">
    <subcellularLocation>
        <location evidence="2">Membrane</location>
        <topology evidence="2">Single-pass membrane protein</topology>
    </subcellularLocation>
</comment>
<keyword evidence="9" id="KW-0833">Ubl conjugation pathway</keyword>
<comment type="similarity">
    <text evidence="13">Belongs to the RING-type zinc finger family. ATL subfamily.</text>
</comment>
<dbReference type="PANTHER" id="PTHR46913:SF1">
    <property type="entry name" value="RING-H2 FINGER PROTEIN ATL16"/>
    <property type="match status" value="1"/>
</dbReference>
<dbReference type="GO" id="GO:0016567">
    <property type="term" value="P:protein ubiquitination"/>
    <property type="evidence" value="ECO:0007669"/>
    <property type="project" value="InterPro"/>
</dbReference>
<keyword evidence="6 16" id="KW-0812">Transmembrane</keyword>
<comment type="pathway">
    <text evidence="3">Protein modification; protein ubiquitination.</text>
</comment>
<dbReference type="EMBL" id="JAGGNH010000003">
    <property type="protein sequence ID" value="KAJ0979767.1"/>
    <property type="molecule type" value="Genomic_DNA"/>
</dbReference>
<feature type="transmembrane region" description="Helical" evidence="16">
    <location>
        <begin position="31"/>
        <end position="57"/>
    </location>
</feature>
<dbReference type="GO" id="GO:0016020">
    <property type="term" value="C:membrane"/>
    <property type="evidence" value="ECO:0007669"/>
    <property type="project" value="UniProtKB-SubCell"/>
</dbReference>
<protein>
    <recommendedName>
        <fullName evidence="4">RING-type E3 ubiquitin transferase</fullName>
        <ecNumber evidence="4">2.3.2.27</ecNumber>
    </recommendedName>
</protein>
<dbReference type="FunFam" id="3.30.40.10:FF:000475">
    <property type="entry name" value="RING-H2 finger protein ATL3"/>
    <property type="match status" value="1"/>
</dbReference>
<gene>
    <name evidence="18" type="ORF">J5N97_015241</name>
</gene>
<dbReference type="InterPro" id="IPR044600">
    <property type="entry name" value="ATL1/ATL16-like"/>
</dbReference>
<accession>A0A9D5CW63</accession>
<evidence type="ECO:0000256" key="8">
    <source>
        <dbReference type="ARBA" id="ARBA00022771"/>
    </source>
</evidence>
<evidence type="ECO:0000256" key="13">
    <source>
        <dbReference type="ARBA" id="ARBA00024209"/>
    </source>
</evidence>
<evidence type="ECO:0000256" key="10">
    <source>
        <dbReference type="ARBA" id="ARBA00022833"/>
    </source>
</evidence>
<dbReference type="InterPro" id="IPR013083">
    <property type="entry name" value="Znf_RING/FYVE/PHD"/>
</dbReference>
<evidence type="ECO:0000256" key="12">
    <source>
        <dbReference type="ARBA" id="ARBA00023136"/>
    </source>
</evidence>
<dbReference type="InterPro" id="IPR001841">
    <property type="entry name" value="Znf_RING"/>
</dbReference>
<feature type="region of interest" description="Disordered" evidence="15">
    <location>
        <begin position="165"/>
        <end position="198"/>
    </location>
</feature>
<evidence type="ECO:0000256" key="15">
    <source>
        <dbReference type="SAM" id="MobiDB-lite"/>
    </source>
</evidence>
<evidence type="ECO:0000256" key="5">
    <source>
        <dbReference type="ARBA" id="ARBA00022679"/>
    </source>
</evidence>
<feature type="compositionally biased region" description="Polar residues" evidence="15">
    <location>
        <begin position="165"/>
        <end position="177"/>
    </location>
</feature>
<keyword evidence="12 16" id="KW-0472">Membrane</keyword>
<reference evidence="18" key="1">
    <citation type="submission" date="2021-03" db="EMBL/GenBank/DDBJ databases">
        <authorList>
            <person name="Li Z."/>
            <person name="Yang C."/>
        </authorList>
    </citation>
    <scope>NUCLEOTIDE SEQUENCE</scope>
    <source>
        <strain evidence="18">Dzin_1.0</strain>
        <tissue evidence="18">Leaf</tissue>
    </source>
</reference>
<evidence type="ECO:0000256" key="1">
    <source>
        <dbReference type="ARBA" id="ARBA00000900"/>
    </source>
</evidence>
<evidence type="ECO:0000256" key="3">
    <source>
        <dbReference type="ARBA" id="ARBA00004906"/>
    </source>
</evidence>
<dbReference type="PROSITE" id="PS50089">
    <property type="entry name" value="ZF_RING_2"/>
    <property type="match status" value="1"/>
</dbReference>
<dbReference type="GO" id="GO:0008270">
    <property type="term" value="F:zinc ion binding"/>
    <property type="evidence" value="ECO:0007669"/>
    <property type="project" value="UniProtKB-KW"/>
</dbReference>
<dbReference type="SMART" id="SM00184">
    <property type="entry name" value="RING"/>
    <property type="match status" value="1"/>
</dbReference>
<feature type="domain" description="RING-type" evidence="17">
    <location>
        <begin position="109"/>
        <end position="151"/>
    </location>
</feature>
<evidence type="ECO:0000256" key="16">
    <source>
        <dbReference type="SAM" id="Phobius"/>
    </source>
</evidence>
<evidence type="ECO:0000256" key="4">
    <source>
        <dbReference type="ARBA" id="ARBA00012483"/>
    </source>
</evidence>
<evidence type="ECO:0000256" key="7">
    <source>
        <dbReference type="ARBA" id="ARBA00022723"/>
    </source>
</evidence>
<evidence type="ECO:0000259" key="17">
    <source>
        <dbReference type="PROSITE" id="PS50089"/>
    </source>
</evidence>
<evidence type="ECO:0000256" key="14">
    <source>
        <dbReference type="PROSITE-ProRule" id="PRU00175"/>
    </source>
</evidence>
<sequence>MDGNVGGDGNAGAFAGGIAATPRGYAMSGKIMLTAIVALFSAVLAVLFLHLYARWYLLRRNSARRRRRGLSFAQDQAPDAAVRGLEPAVRKSLPVVVFTEDERVDGIECAVCLSEVVEGEKVRILPKCGHGFHIECIDMWFGSHATCPLCRAAVELVSEPAASSSTCRVEDGPSTSEGVRVETSARRGADEETGSKSPRSTILMLRRLWSRDLSRFRGGEPAAVLDLERGEGVGARLDVCS</sequence>
<keyword evidence="5" id="KW-0808">Transferase</keyword>
<organism evidence="18 19">
    <name type="scientific">Dioscorea zingiberensis</name>
    <dbReference type="NCBI Taxonomy" id="325984"/>
    <lineage>
        <taxon>Eukaryota</taxon>
        <taxon>Viridiplantae</taxon>
        <taxon>Streptophyta</taxon>
        <taxon>Embryophyta</taxon>
        <taxon>Tracheophyta</taxon>
        <taxon>Spermatophyta</taxon>
        <taxon>Magnoliopsida</taxon>
        <taxon>Liliopsida</taxon>
        <taxon>Dioscoreales</taxon>
        <taxon>Dioscoreaceae</taxon>
        <taxon>Dioscorea</taxon>
    </lineage>
</organism>
<dbReference type="GO" id="GO:0061630">
    <property type="term" value="F:ubiquitin protein ligase activity"/>
    <property type="evidence" value="ECO:0007669"/>
    <property type="project" value="UniProtKB-EC"/>
</dbReference>
<keyword evidence="19" id="KW-1185">Reference proteome</keyword>
<feature type="compositionally biased region" description="Basic and acidic residues" evidence="15">
    <location>
        <begin position="179"/>
        <end position="194"/>
    </location>
</feature>
<comment type="catalytic activity">
    <reaction evidence="1">
        <text>S-ubiquitinyl-[E2 ubiquitin-conjugating enzyme]-L-cysteine + [acceptor protein]-L-lysine = [E2 ubiquitin-conjugating enzyme]-L-cysteine + N(6)-ubiquitinyl-[acceptor protein]-L-lysine.</text>
        <dbReference type="EC" id="2.3.2.27"/>
    </reaction>
</comment>
<evidence type="ECO:0000256" key="2">
    <source>
        <dbReference type="ARBA" id="ARBA00004167"/>
    </source>
</evidence>
<dbReference type="PANTHER" id="PTHR46913">
    <property type="entry name" value="RING-H2 FINGER PROTEIN ATL16"/>
    <property type="match status" value="1"/>
</dbReference>
<keyword evidence="11 16" id="KW-1133">Transmembrane helix</keyword>
<evidence type="ECO:0000256" key="6">
    <source>
        <dbReference type="ARBA" id="ARBA00022692"/>
    </source>
</evidence>
<dbReference type="Proteomes" id="UP001085076">
    <property type="component" value="Miscellaneous, Linkage group lg03"/>
</dbReference>
<evidence type="ECO:0000256" key="11">
    <source>
        <dbReference type="ARBA" id="ARBA00022989"/>
    </source>
</evidence>
<dbReference type="OrthoDB" id="8062037at2759"/>
<dbReference type="CDD" id="cd16461">
    <property type="entry name" value="RING-H2_EL5-like"/>
    <property type="match status" value="1"/>
</dbReference>
<keyword evidence="8 14" id="KW-0863">Zinc-finger</keyword>
<comment type="caution">
    <text evidence="18">The sequence shown here is derived from an EMBL/GenBank/DDBJ whole genome shotgun (WGS) entry which is preliminary data.</text>
</comment>
<dbReference type="EC" id="2.3.2.27" evidence="4"/>
<reference evidence="18" key="2">
    <citation type="journal article" date="2022" name="Hortic Res">
        <title>The genome of Dioscorea zingiberensis sheds light on the biosynthesis, origin and evolution of the medicinally important diosgenin saponins.</title>
        <authorList>
            <person name="Li Y."/>
            <person name="Tan C."/>
            <person name="Li Z."/>
            <person name="Guo J."/>
            <person name="Li S."/>
            <person name="Chen X."/>
            <person name="Wang C."/>
            <person name="Dai X."/>
            <person name="Yang H."/>
            <person name="Song W."/>
            <person name="Hou L."/>
            <person name="Xu J."/>
            <person name="Tong Z."/>
            <person name="Xu A."/>
            <person name="Yuan X."/>
            <person name="Wang W."/>
            <person name="Yang Q."/>
            <person name="Chen L."/>
            <person name="Sun Z."/>
            <person name="Wang K."/>
            <person name="Pan B."/>
            <person name="Chen J."/>
            <person name="Bao Y."/>
            <person name="Liu F."/>
            <person name="Qi X."/>
            <person name="Gang D.R."/>
            <person name="Wen J."/>
            <person name="Li J."/>
        </authorList>
    </citation>
    <scope>NUCLEOTIDE SEQUENCE</scope>
    <source>
        <strain evidence="18">Dzin_1.0</strain>
    </source>
</reference>
<dbReference type="Pfam" id="PF13639">
    <property type="entry name" value="zf-RING_2"/>
    <property type="match status" value="1"/>
</dbReference>
<name>A0A9D5CW63_9LILI</name>
<evidence type="ECO:0000313" key="19">
    <source>
        <dbReference type="Proteomes" id="UP001085076"/>
    </source>
</evidence>